<sequence>MAATGQKSLKLVFMGTPDFAASVLRTVLAWPRGTVAAVYTQPDRPCGRGQVCRPSPVKTLALEHGLPVLQPENFKRSETVADLAALAPDLLLVAAYGLILPCSVLDIPKYGAFNVHASLLPKWRGAAPIQRSILNGDPATGITIMRMAEGLDTGDMLLQRALAIGIDDTAQTLHDELAEMGGEMLCEVMDRLLAGKLVAIPQNHDLATYAPKLRREEGRIDWSEPALAVHRRIRAMTPWPGAYFHLALPGREHPLRIALAPGRIGPEKPSWAAPGDVIGIEDCALAIATADRVYLIDAITPQGKKSMDGRAFACGYLENCPEGAAKACVLDE</sequence>
<dbReference type="InterPro" id="IPR002376">
    <property type="entry name" value="Formyl_transf_N"/>
</dbReference>
<dbReference type="SUPFAM" id="SSF50486">
    <property type="entry name" value="FMT C-terminal domain-like"/>
    <property type="match status" value="1"/>
</dbReference>
<dbReference type="Gene3D" id="3.40.50.12230">
    <property type="match status" value="1"/>
</dbReference>
<dbReference type="AlphaFoldDB" id="S7UKV0"/>
<dbReference type="GO" id="GO:0004479">
    <property type="term" value="F:methionyl-tRNA formyltransferase activity"/>
    <property type="evidence" value="ECO:0007669"/>
    <property type="project" value="UniProtKB-UniRule"/>
</dbReference>
<dbReference type="NCBIfam" id="TIGR00460">
    <property type="entry name" value="fmt"/>
    <property type="match status" value="1"/>
</dbReference>
<dbReference type="InterPro" id="IPR001555">
    <property type="entry name" value="GART_AS"/>
</dbReference>
<dbReference type="CDD" id="cd08646">
    <property type="entry name" value="FMT_core_Met-tRNA-FMT_N"/>
    <property type="match status" value="1"/>
</dbReference>
<dbReference type="InterPro" id="IPR036477">
    <property type="entry name" value="Formyl_transf_N_sf"/>
</dbReference>
<dbReference type="CDD" id="cd08704">
    <property type="entry name" value="Met_tRNA_FMT_C"/>
    <property type="match status" value="1"/>
</dbReference>
<dbReference type="InterPro" id="IPR005793">
    <property type="entry name" value="Formyl_trans_C"/>
</dbReference>
<dbReference type="GO" id="GO:0005829">
    <property type="term" value="C:cytosol"/>
    <property type="evidence" value="ECO:0007669"/>
    <property type="project" value="TreeGrafter"/>
</dbReference>
<name>S7UKV0_9BACT</name>
<dbReference type="InterPro" id="IPR011034">
    <property type="entry name" value="Formyl_transferase-like_C_sf"/>
</dbReference>
<dbReference type="HAMAP" id="MF_00182">
    <property type="entry name" value="Formyl_trans"/>
    <property type="match status" value="1"/>
</dbReference>
<keyword evidence="9" id="KW-1185">Reference proteome</keyword>
<dbReference type="Pfam" id="PF02911">
    <property type="entry name" value="Formyl_trans_C"/>
    <property type="match status" value="1"/>
</dbReference>
<dbReference type="Proteomes" id="UP000014975">
    <property type="component" value="Unassembled WGS sequence"/>
</dbReference>
<dbReference type="STRING" id="1121439.dsat_2761"/>
<comment type="similarity">
    <text evidence="1 5">Belongs to the Fmt family.</text>
</comment>
<feature type="domain" description="Formyl transferase N-terminal" evidence="6">
    <location>
        <begin position="11"/>
        <end position="188"/>
    </location>
</feature>
<evidence type="ECO:0000259" key="7">
    <source>
        <dbReference type="Pfam" id="PF02911"/>
    </source>
</evidence>
<evidence type="ECO:0000313" key="9">
    <source>
        <dbReference type="Proteomes" id="UP000014975"/>
    </source>
</evidence>
<dbReference type="EC" id="2.1.2.9" evidence="2 5"/>
<dbReference type="PANTHER" id="PTHR11138">
    <property type="entry name" value="METHIONYL-TRNA FORMYLTRANSFERASE"/>
    <property type="match status" value="1"/>
</dbReference>
<feature type="binding site" evidence="5">
    <location>
        <begin position="118"/>
        <end position="121"/>
    </location>
    <ligand>
        <name>(6S)-5,6,7,8-tetrahydrofolate</name>
        <dbReference type="ChEBI" id="CHEBI:57453"/>
    </ligand>
</feature>
<evidence type="ECO:0000256" key="3">
    <source>
        <dbReference type="ARBA" id="ARBA00022679"/>
    </source>
</evidence>
<dbReference type="RefSeq" id="WP_020886645.1">
    <property type="nucleotide sequence ID" value="NZ_ATHI01000010.1"/>
</dbReference>
<dbReference type="EMBL" id="ATHI01000010">
    <property type="protein sequence ID" value="EPR34479.1"/>
    <property type="molecule type" value="Genomic_DNA"/>
</dbReference>
<comment type="caution">
    <text evidence="8">The sequence shown here is derived from an EMBL/GenBank/DDBJ whole genome shotgun (WGS) entry which is preliminary data.</text>
</comment>
<dbReference type="InterPro" id="IPR044135">
    <property type="entry name" value="Met-tRNA-FMT_C"/>
</dbReference>
<dbReference type="InterPro" id="IPR041711">
    <property type="entry name" value="Met-tRNA-FMT_N"/>
</dbReference>
<organism evidence="8 9">
    <name type="scientific">Alkalidesulfovibrio alkalitolerans DSM 16529</name>
    <dbReference type="NCBI Taxonomy" id="1121439"/>
    <lineage>
        <taxon>Bacteria</taxon>
        <taxon>Pseudomonadati</taxon>
        <taxon>Thermodesulfobacteriota</taxon>
        <taxon>Desulfovibrionia</taxon>
        <taxon>Desulfovibrionales</taxon>
        <taxon>Desulfovibrionaceae</taxon>
        <taxon>Alkalidesulfovibrio</taxon>
    </lineage>
</organism>
<evidence type="ECO:0000313" key="8">
    <source>
        <dbReference type="EMBL" id="EPR34479.1"/>
    </source>
</evidence>
<dbReference type="InterPro" id="IPR005794">
    <property type="entry name" value="Fmt"/>
</dbReference>
<accession>S7UKV0</accession>
<evidence type="ECO:0000256" key="2">
    <source>
        <dbReference type="ARBA" id="ARBA00012261"/>
    </source>
</evidence>
<dbReference type="Pfam" id="PF00551">
    <property type="entry name" value="Formyl_trans_N"/>
    <property type="match status" value="1"/>
</dbReference>
<protein>
    <recommendedName>
        <fullName evidence="2 5">Methionyl-tRNA formyltransferase</fullName>
        <ecNumber evidence="2 5">2.1.2.9</ecNumber>
    </recommendedName>
</protein>
<evidence type="ECO:0000259" key="6">
    <source>
        <dbReference type="Pfam" id="PF00551"/>
    </source>
</evidence>
<feature type="domain" description="Formyl transferase C-terminal" evidence="7">
    <location>
        <begin position="212"/>
        <end position="316"/>
    </location>
</feature>
<comment type="catalytic activity">
    <reaction evidence="5">
        <text>L-methionyl-tRNA(fMet) + (6R)-10-formyltetrahydrofolate = N-formyl-L-methionyl-tRNA(fMet) + (6S)-5,6,7,8-tetrahydrofolate + H(+)</text>
        <dbReference type="Rhea" id="RHEA:24380"/>
        <dbReference type="Rhea" id="RHEA-COMP:9952"/>
        <dbReference type="Rhea" id="RHEA-COMP:9953"/>
        <dbReference type="ChEBI" id="CHEBI:15378"/>
        <dbReference type="ChEBI" id="CHEBI:57453"/>
        <dbReference type="ChEBI" id="CHEBI:78530"/>
        <dbReference type="ChEBI" id="CHEBI:78844"/>
        <dbReference type="ChEBI" id="CHEBI:195366"/>
        <dbReference type="EC" id="2.1.2.9"/>
    </reaction>
</comment>
<dbReference type="PATRIC" id="fig|1121439.3.peg.1165"/>
<dbReference type="PROSITE" id="PS00373">
    <property type="entry name" value="GART"/>
    <property type="match status" value="1"/>
</dbReference>
<proteinExistence type="inferred from homology"/>
<gene>
    <name evidence="5" type="primary">fmt</name>
    <name evidence="8" type="ORF">dsat_2761</name>
</gene>
<keyword evidence="3 5" id="KW-0808">Transferase</keyword>
<keyword evidence="4 5" id="KW-0648">Protein biosynthesis</keyword>
<dbReference type="eggNOG" id="COG0223">
    <property type="taxonomic scope" value="Bacteria"/>
</dbReference>
<evidence type="ECO:0000256" key="5">
    <source>
        <dbReference type="HAMAP-Rule" id="MF_00182"/>
    </source>
</evidence>
<dbReference type="PANTHER" id="PTHR11138:SF5">
    <property type="entry name" value="METHIONYL-TRNA FORMYLTRANSFERASE, MITOCHONDRIAL"/>
    <property type="match status" value="1"/>
</dbReference>
<evidence type="ECO:0000256" key="1">
    <source>
        <dbReference type="ARBA" id="ARBA00010699"/>
    </source>
</evidence>
<reference evidence="8 9" key="1">
    <citation type="journal article" date="2013" name="Genome Announc.">
        <title>Draft genome sequences for three mercury-methylating, sulfate-reducing bacteria.</title>
        <authorList>
            <person name="Brown S.D."/>
            <person name="Hurt R.A.Jr."/>
            <person name="Gilmour C.C."/>
            <person name="Elias D.A."/>
        </authorList>
    </citation>
    <scope>NUCLEOTIDE SEQUENCE [LARGE SCALE GENOMIC DNA]</scope>
    <source>
        <strain evidence="8 9">DSM 16529</strain>
    </source>
</reference>
<comment type="function">
    <text evidence="5">Attaches a formyl group to the free amino group of methionyl-tRNA(fMet). The formyl group appears to play a dual role in the initiator identity of N-formylmethionyl-tRNA by promoting its recognition by IF2 and preventing the misappropriation of this tRNA by the elongation apparatus.</text>
</comment>
<evidence type="ECO:0000256" key="4">
    <source>
        <dbReference type="ARBA" id="ARBA00022917"/>
    </source>
</evidence>
<dbReference type="SUPFAM" id="SSF53328">
    <property type="entry name" value="Formyltransferase"/>
    <property type="match status" value="1"/>
</dbReference>